<dbReference type="Gene3D" id="3.40.190.10">
    <property type="entry name" value="Periplasmic binding protein-like II"/>
    <property type="match status" value="2"/>
</dbReference>
<name>A0AAW9K2I3_CARML</name>
<dbReference type="EMBL" id="JAVBVO010000002">
    <property type="protein sequence ID" value="MDZ5757652.1"/>
    <property type="molecule type" value="Genomic_DNA"/>
</dbReference>
<evidence type="ECO:0000256" key="9">
    <source>
        <dbReference type="PIRSR" id="PIRSR001500-2"/>
    </source>
</evidence>
<sequence>MKVAYLGPAASFTHMASEKAFPNAELIPSVTIPDCIKALEDGTVESAIVPIENTIEGTVNVTLDYLFHQANIPIQAELVLPIAQHLMVHPDNVSKWREAEKVLSHPQALAQCETYLSDELDKAIREATPSTAYAARRVGEQVEPVLAAIAPRLSAKEYGLTIVAEDIQELELNQTRFLVLSHQPVKIELPSTKEKISISVTLPNNMPGALHKVLAAFSWRQIDLCKIESRPLKTTLGEYFFLIDLYVGDQEKLIDNAIEEIQLTGCKTKIFGCYSVHTIPIS</sequence>
<dbReference type="NCBIfam" id="NF008865">
    <property type="entry name" value="PRK11898.1"/>
    <property type="match status" value="1"/>
</dbReference>
<keyword evidence="5" id="KW-0057">Aromatic amino acid biosynthesis</keyword>
<dbReference type="PIRSF" id="PIRSF001500">
    <property type="entry name" value="Chor_mut_pdt_Ppr"/>
    <property type="match status" value="1"/>
</dbReference>
<evidence type="ECO:0000313" key="13">
    <source>
        <dbReference type="Proteomes" id="UP001290462"/>
    </source>
</evidence>
<keyword evidence="6" id="KW-0584">Phenylalanine biosynthesis</keyword>
<dbReference type="Proteomes" id="UP001290462">
    <property type="component" value="Unassembled WGS sequence"/>
</dbReference>
<evidence type="ECO:0000256" key="3">
    <source>
        <dbReference type="ARBA" id="ARBA00021872"/>
    </source>
</evidence>
<dbReference type="FunFam" id="3.40.190.10:FF:000064">
    <property type="entry name" value="Prephenate dehydratase"/>
    <property type="match status" value="1"/>
</dbReference>
<evidence type="ECO:0000259" key="11">
    <source>
        <dbReference type="PROSITE" id="PS51671"/>
    </source>
</evidence>
<dbReference type="GO" id="GO:0004664">
    <property type="term" value="F:prephenate dehydratase activity"/>
    <property type="evidence" value="ECO:0007669"/>
    <property type="project" value="UniProtKB-EC"/>
</dbReference>
<evidence type="ECO:0000259" key="10">
    <source>
        <dbReference type="PROSITE" id="PS51171"/>
    </source>
</evidence>
<evidence type="ECO:0000256" key="6">
    <source>
        <dbReference type="ARBA" id="ARBA00023222"/>
    </source>
</evidence>
<evidence type="ECO:0000256" key="4">
    <source>
        <dbReference type="ARBA" id="ARBA00022605"/>
    </source>
</evidence>
<comment type="pathway">
    <text evidence="1">Amino-acid biosynthesis; L-phenylalanine biosynthesis; phenylpyruvate from prephenate: step 1/1.</text>
</comment>
<feature type="site" description="Essential for prephenate dehydratase activity" evidence="9">
    <location>
        <position position="175"/>
    </location>
</feature>
<evidence type="ECO:0000256" key="5">
    <source>
        <dbReference type="ARBA" id="ARBA00023141"/>
    </source>
</evidence>
<protein>
    <recommendedName>
        <fullName evidence="3">Prephenate dehydratase</fullName>
        <ecNumber evidence="2">4.2.1.51</ecNumber>
    </recommendedName>
</protein>
<keyword evidence="7 12" id="KW-0456">Lyase</keyword>
<dbReference type="GO" id="GO:0009094">
    <property type="term" value="P:L-phenylalanine biosynthetic process"/>
    <property type="evidence" value="ECO:0007669"/>
    <property type="project" value="UniProtKB-KW"/>
</dbReference>
<dbReference type="CDD" id="cd13633">
    <property type="entry name" value="PBP2_Sa-PDT_like"/>
    <property type="match status" value="1"/>
</dbReference>
<comment type="catalytic activity">
    <reaction evidence="8">
        <text>prephenate + H(+) = 3-phenylpyruvate + CO2 + H2O</text>
        <dbReference type="Rhea" id="RHEA:21648"/>
        <dbReference type="ChEBI" id="CHEBI:15377"/>
        <dbReference type="ChEBI" id="CHEBI:15378"/>
        <dbReference type="ChEBI" id="CHEBI:16526"/>
        <dbReference type="ChEBI" id="CHEBI:18005"/>
        <dbReference type="ChEBI" id="CHEBI:29934"/>
        <dbReference type="EC" id="4.2.1.51"/>
    </reaction>
</comment>
<dbReference type="GO" id="GO:0005737">
    <property type="term" value="C:cytoplasm"/>
    <property type="evidence" value="ECO:0007669"/>
    <property type="project" value="TreeGrafter"/>
</dbReference>
<dbReference type="InterPro" id="IPR008242">
    <property type="entry name" value="Chor_mutase/pphenate_deHydtase"/>
</dbReference>
<evidence type="ECO:0000313" key="12">
    <source>
        <dbReference type="EMBL" id="MDZ5757652.1"/>
    </source>
</evidence>
<evidence type="ECO:0000256" key="7">
    <source>
        <dbReference type="ARBA" id="ARBA00023239"/>
    </source>
</evidence>
<gene>
    <name evidence="12" type="primary">pheA</name>
    <name evidence="12" type="ORF">RAK27_03185</name>
</gene>
<keyword evidence="4" id="KW-0028">Amino-acid biosynthesis</keyword>
<dbReference type="RefSeq" id="WP_015075301.1">
    <property type="nucleotide sequence ID" value="NZ_BJOJ01000071.1"/>
</dbReference>
<dbReference type="PROSITE" id="PS51171">
    <property type="entry name" value="PREPHENATE_DEHYDR_3"/>
    <property type="match status" value="1"/>
</dbReference>
<feature type="domain" description="Prephenate dehydratase" evidence="10">
    <location>
        <begin position="2"/>
        <end position="182"/>
    </location>
</feature>
<dbReference type="AlphaFoldDB" id="A0AAW9K2I3"/>
<dbReference type="PANTHER" id="PTHR21022">
    <property type="entry name" value="PREPHENATE DEHYDRATASE P PROTEIN"/>
    <property type="match status" value="1"/>
</dbReference>
<dbReference type="PANTHER" id="PTHR21022:SF19">
    <property type="entry name" value="PREPHENATE DEHYDRATASE-RELATED"/>
    <property type="match status" value="1"/>
</dbReference>
<dbReference type="CDD" id="cd04905">
    <property type="entry name" value="ACT_CM-PDT"/>
    <property type="match status" value="1"/>
</dbReference>
<feature type="domain" description="ACT" evidence="11">
    <location>
        <begin position="198"/>
        <end position="275"/>
    </location>
</feature>
<dbReference type="SUPFAM" id="SSF53850">
    <property type="entry name" value="Periplasmic binding protein-like II"/>
    <property type="match status" value="1"/>
</dbReference>
<dbReference type="PROSITE" id="PS51671">
    <property type="entry name" value="ACT"/>
    <property type="match status" value="1"/>
</dbReference>
<dbReference type="EC" id="4.2.1.51" evidence="2"/>
<accession>A0AAW9K2I3</accession>
<dbReference type="Gene3D" id="3.30.70.260">
    <property type="match status" value="1"/>
</dbReference>
<evidence type="ECO:0000256" key="1">
    <source>
        <dbReference type="ARBA" id="ARBA00004741"/>
    </source>
</evidence>
<dbReference type="InterPro" id="IPR001086">
    <property type="entry name" value="Preph_deHydtase"/>
</dbReference>
<proteinExistence type="predicted"/>
<dbReference type="InterPro" id="IPR045865">
    <property type="entry name" value="ACT-like_dom_sf"/>
</dbReference>
<dbReference type="Pfam" id="PF00800">
    <property type="entry name" value="PDT"/>
    <property type="match status" value="1"/>
</dbReference>
<dbReference type="SUPFAM" id="SSF55021">
    <property type="entry name" value="ACT-like"/>
    <property type="match status" value="1"/>
</dbReference>
<dbReference type="GeneID" id="83607364"/>
<dbReference type="InterPro" id="IPR002912">
    <property type="entry name" value="ACT_dom"/>
</dbReference>
<organism evidence="12 13">
    <name type="scientific">Carnobacterium maltaromaticum</name>
    <name type="common">Carnobacterium piscicola</name>
    <dbReference type="NCBI Taxonomy" id="2751"/>
    <lineage>
        <taxon>Bacteria</taxon>
        <taxon>Bacillati</taxon>
        <taxon>Bacillota</taxon>
        <taxon>Bacilli</taxon>
        <taxon>Lactobacillales</taxon>
        <taxon>Carnobacteriaceae</taxon>
        <taxon>Carnobacterium</taxon>
    </lineage>
</organism>
<comment type="caution">
    <text evidence="12">The sequence shown here is derived from an EMBL/GenBank/DDBJ whole genome shotgun (WGS) entry which is preliminary data.</text>
</comment>
<evidence type="ECO:0000256" key="8">
    <source>
        <dbReference type="ARBA" id="ARBA00047848"/>
    </source>
</evidence>
<evidence type="ECO:0000256" key="2">
    <source>
        <dbReference type="ARBA" id="ARBA00013147"/>
    </source>
</evidence>
<reference evidence="12" key="1">
    <citation type="submission" date="2023-08" db="EMBL/GenBank/DDBJ databases">
        <title>Genomic characterization of piscicolin 126 produced by Carnobacterium maltaromaticum CM22 strain isolated from salmon (Salmo salar).</title>
        <authorList>
            <person name="Gonzalez-Gragera E."/>
            <person name="Garcia-Lopez J.D."/>
            <person name="Teso-Perez C."/>
            <person name="Gimenez-Hernandez I."/>
            <person name="Peralta-Sanchez J.M."/>
            <person name="Valdivia E."/>
            <person name="Montalban-Lopez M."/>
            <person name="Martin-Platero A.M."/>
            <person name="Banos A."/>
            <person name="Martinez-Bueno M."/>
        </authorList>
    </citation>
    <scope>NUCLEOTIDE SEQUENCE</scope>
    <source>
        <strain evidence="12">CM22</strain>
    </source>
</reference>